<dbReference type="GO" id="GO:0061630">
    <property type="term" value="F:ubiquitin protein ligase activity"/>
    <property type="evidence" value="ECO:0007669"/>
    <property type="project" value="UniProtKB-EC"/>
</dbReference>
<sequence length="1354" mass="149466">MFAEELSGNASRKKQDEARNRRRQVKQQQQRRAVTAAAIVSNAPAAGSTTSDTPSAAATVGNNGDTVTSSTPVAVSAAAPLPVSPALFSGPLASNNAPSSSATTTGGASSSSAVAQALEQRRIRTLQRLQTASAVCIQSWFRAVLSNHALLHEERQSFDKRMGDLITLGTILKTAKKTTYVPPPATTSMLSLQLLFIVQPPFRNKSTKDGSKKSIDIKDANRLESLLRHVLLPGILSDDDQLDPLLPWLHSVEGKFRLEKLLRFSVLCFVSCPGMTTIHKSVDALIRALIVGAKARPVIAQHCQKFLLHATSPLEVNEKVDGIVPEKSLDLIWRLRTLLLYGTGAKGEPIPSNAEKMRESCISKQDRDRANIMLLLVLDAIQSFPILRTQLQSRFVAEILTVPLFTWKVTISNLLVEPKGSTGDTTDSPFITFLKAFVETREEALSTGNLKSTLFTEDVPLSKCPAPNVLCLLANLAQMGRLCPSINGSDPTKLNYKAGALFFNLLASLIDLVPLGTFTARRSAVEWVTHGAHHSPIVLSTVVLDQCKILLVDSYVRELFSSAINDTALNTEHVITSKNDKDLKLEQDMAAVGSTSAANLAAKEARIDRDRSFWKSSKWAKKLSKTMTSLLSGDNSSSNSSSLQLSSSGIAKGGGSLVNTSSMSRQLAHSGASHDTHTKKAFLSRKESDESTKANMDGVPYSPQFLIALCRAYGTILSRWGGGGKQDIVKRVDNSANKNERSKEAESSEASTTVEPCVLSLLNVICFATNIVKTLGAIIQSDRKVVADLYDIIDSERSPMPIRSMQIRPEYGRSDGGNQGATVLFMFVTCLSHVLIITDDIEIHDMDRPLPPHQLRRIILLLKRLLYRACCVDDVHASSGVSRSISNSNYFGLSLISSSSRTMRDLYDRSSRRPLCTPKMWLIEDLLEKDLKRCKRYDQFASLLSTPVLRVCPFLVSFKRRLRLFERIVTTNRIEIQGSNQLQNLKPGKIVHITRGRILEDGLLHLNHLGRNLRQRLVVQYLNEAGAREAGVDVGGLFKEFWTDLSNMAFDPNFALFRATEGAGNCMYPNPSSLQAHGSDSIVLFEFLGRILGKALYEGITIQPQFAHFFLSFLRGDYNFLHMLPDLSTMDPQLYNNLMFLKTYEGDAADLCLTFTVANDDFGRNDEIELIPNGANIEVTNSNKQRYIGLMAKYHVCDKVKQQSQAFTRGLWEVIDRSWLQLFNEPELQVLISGASDGKIDVADMKAYAKYSGGFSGLDKHVMRFWKVFSSMTSKQQADLLKFVTSCERPPPLGFSCMNPPFTIQRVGVMRDGDKLPSASTCFNTLKLPTYSSEKVMRERLIYSIESGAGFELS</sequence>
<dbReference type="Gene3D" id="3.90.1750.10">
    <property type="entry name" value="Hect, E3 ligase catalytic domains"/>
    <property type="match status" value="1"/>
</dbReference>
<dbReference type="Gene3D" id="3.30.2160.10">
    <property type="entry name" value="Hect, E3 ligase catalytic domain"/>
    <property type="match status" value="1"/>
</dbReference>
<comment type="catalytic activity">
    <reaction evidence="1">
        <text>S-ubiquitinyl-[E2 ubiquitin-conjugating enzyme]-L-cysteine + [acceptor protein]-L-lysine = [E2 ubiquitin-conjugating enzyme]-L-cysteine + N(6)-ubiquitinyl-[acceptor protein]-L-lysine.</text>
        <dbReference type="EC" id="2.3.2.26"/>
    </reaction>
</comment>
<dbReference type="SUPFAM" id="SSF56204">
    <property type="entry name" value="Hect, E3 ligase catalytic domain"/>
    <property type="match status" value="1"/>
</dbReference>
<gene>
    <name evidence="8" type="ORF">ASEP1449_LOCUS11395</name>
</gene>
<evidence type="ECO:0000256" key="4">
    <source>
        <dbReference type="ARBA" id="ARBA00022786"/>
    </source>
</evidence>
<dbReference type="Pfam" id="PF00632">
    <property type="entry name" value="HECT"/>
    <property type="match status" value="1"/>
</dbReference>
<evidence type="ECO:0000259" key="7">
    <source>
        <dbReference type="PROSITE" id="PS50237"/>
    </source>
</evidence>
<dbReference type="EMBL" id="HBHQ01017019">
    <property type="protein sequence ID" value="CAD9819562.1"/>
    <property type="molecule type" value="Transcribed_RNA"/>
</dbReference>
<dbReference type="GO" id="GO:0000209">
    <property type="term" value="P:protein polyubiquitination"/>
    <property type="evidence" value="ECO:0007669"/>
    <property type="project" value="InterPro"/>
</dbReference>
<dbReference type="GO" id="GO:0006511">
    <property type="term" value="P:ubiquitin-dependent protein catabolic process"/>
    <property type="evidence" value="ECO:0007669"/>
    <property type="project" value="TreeGrafter"/>
</dbReference>
<feature type="compositionally biased region" description="Polar residues" evidence="6">
    <location>
        <begin position="657"/>
        <end position="667"/>
    </location>
</feature>
<dbReference type="PANTHER" id="PTHR45700:SF2">
    <property type="entry name" value="UBIQUITIN-PROTEIN LIGASE E3C"/>
    <property type="match status" value="1"/>
</dbReference>
<keyword evidence="3" id="KW-0808">Transferase</keyword>
<dbReference type="PANTHER" id="PTHR45700">
    <property type="entry name" value="UBIQUITIN-PROTEIN LIGASE E3C"/>
    <property type="match status" value="1"/>
</dbReference>
<dbReference type="CDD" id="cd00078">
    <property type="entry name" value="HECTc"/>
    <property type="match status" value="1"/>
</dbReference>
<dbReference type="Gene3D" id="3.30.2410.10">
    <property type="entry name" value="Hect, E3 ligase catalytic domain"/>
    <property type="match status" value="1"/>
</dbReference>
<dbReference type="EC" id="2.3.2.26" evidence="2"/>
<dbReference type="InterPro" id="IPR035983">
    <property type="entry name" value="Hect_E3_ubiquitin_ligase"/>
</dbReference>
<reference evidence="8" key="1">
    <citation type="submission" date="2021-01" db="EMBL/GenBank/DDBJ databases">
        <authorList>
            <person name="Corre E."/>
            <person name="Pelletier E."/>
            <person name="Niang G."/>
            <person name="Scheremetjew M."/>
            <person name="Finn R."/>
            <person name="Kale V."/>
            <person name="Holt S."/>
            <person name="Cochrane G."/>
            <person name="Meng A."/>
            <person name="Brown T."/>
            <person name="Cohen L."/>
        </authorList>
    </citation>
    <scope>NUCLEOTIDE SEQUENCE</scope>
    <source>
        <strain evidence="8">CCMP2084</strain>
    </source>
</reference>
<dbReference type="PROSITE" id="PS50237">
    <property type="entry name" value="HECT"/>
    <property type="match status" value="1"/>
</dbReference>
<dbReference type="InterPro" id="IPR044611">
    <property type="entry name" value="E3A/B/C-like"/>
</dbReference>
<evidence type="ECO:0000313" key="8">
    <source>
        <dbReference type="EMBL" id="CAD9819562.1"/>
    </source>
</evidence>
<keyword evidence="4 5" id="KW-0833">Ubl conjugation pathway</keyword>
<protein>
    <recommendedName>
        <fullName evidence="2">HECT-type E3 ubiquitin transferase</fullName>
        <ecNumber evidence="2">2.3.2.26</ecNumber>
    </recommendedName>
</protein>
<dbReference type="FunFam" id="3.30.2160.10:FF:000002">
    <property type="entry name" value="Putative Ubiquitin-protein ligase E3C"/>
    <property type="match status" value="1"/>
</dbReference>
<evidence type="ECO:0000256" key="5">
    <source>
        <dbReference type="PROSITE-ProRule" id="PRU00104"/>
    </source>
</evidence>
<dbReference type="SMART" id="SM00119">
    <property type="entry name" value="HECTc"/>
    <property type="match status" value="1"/>
</dbReference>
<evidence type="ECO:0000256" key="3">
    <source>
        <dbReference type="ARBA" id="ARBA00022679"/>
    </source>
</evidence>
<name>A0A7S2UH98_9STRA</name>
<evidence type="ECO:0000256" key="1">
    <source>
        <dbReference type="ARBA" id="ARBA00000885"/>
    </source>
</evidence>
<proteinExistence type="predicted"/>
<feature type="compositionally biased region" description="Low complexity" evidence="6">
    <location>
        <begin position="26"/>
        <end position="59"/>
    </location>
</feature>
<feature type="compositionally biased region" description="Basic and acidic residues" evidence="6">
    <location>
        <begin position="672"/>
        <end position="692"/>
    </location>
</feature>
<dbReference type="InterPro" id="IPR000569">
    <property type="entry name" value="HECT_dom"/>
</dbReference>
<feature type="domain" description="HECT" evidence="7">
    <location>
        <begin position="1013"/>
        <end position="1354"/>
    </location>
</feature>
<evidence type="ECO:0000256" key="2">
    <source>
        <dbReference type="ARBA" id="ARBA00012485"/>
    </source>
</evidence>
<feature type="region of interest" description="Disordered" evidence="6">
    <location>
        <begin position="1"/>
        <end position="64"/>
    </location>
</feature>
<evidence type="ECO:0000256" key="6">
    <source>
        <dbReference type="SAM" id="MobiDB-lite"/>
    </source>
</evidence>
<feature type="active site" description="Glycyl thioester intermediate" evidence="5">
    <location>
        <position position="1322"/>
    </location>
</feature>
<feature type="region of interest" description="Disordered" evidence="6">
    <location>
        <begin position="656"/>
        <end position="695"/>
    </location>
</feature>
<organism evidence="8">
    <name type="scientific">Attheya septentrionalis</name>
    <dbReference type="NCBI Taxonomy" id="420275"/>
    <lineage>
        <taxon>Eukaryota</taxon>
        <taxon>Sar</taxon>
        <taxon>Stramenopiles</taxon>
        <taxon>Ochrophyta</taxon>
        <taxon>Bacillariophyta</taxon>
        <taxon>Coscinodiscophyceae</taxon>
        <taxon>Chaetocerotophycidae</taxon>
        <taxon>Chaetocerotales</taxon>
        <taxon>Attheyaceae</taxon>
        <taxon>Attheya</taxon>
    </lineage>
</organism>
<accession>A0A7S2UH98</accession>